<dbReference type="AlphaFoldDB" id="A0A0H4VUZ4"/>
<feature type="domain" description="Gfo/Idh/MocA-like oxidoreductase N-terminal" evidence="1">
    <location>
        <begin position="38"/>
        <end position="153"/>
    </location>
</feature>
<keyword evidence="4" id="KW-1185">Reference proteome</keyword>
<protein>
    <recommendedName>
        <fullName evidence="5">Dehydrogenase</fullName>
    </recommendedName>
</protein>
<dbReference type="InterPro" id="IPR043906">
    <property type="entry name" value="Gfo/Idh/MocA_OxRdtase_bact_C"/>
</dbReference>
<reference evidence="3 4" key="1">
    <citation type="submission" date="2015-01" db="EMBL/GenBank/DDBJ databases">
        <title>Rufibacter sp./DG31D/ whole genome sequencing.</title>
        <authorList>
            <person name="Kim M.K."/>
            <person name="Srinivasan S."/>
            <person name="Lee J.-J."/>
        </authorList>
    </citation>
    <scope>NUCLEOTIDE SEQUENCE [LARGE SCALE GENOMIC DNA]</scope>
    <source>
        <strain evidence="3 4">DG31D</strain>
    </source>
</reference>
<dbReference type="KEGG" id="ruf:TH63_15030"/>
<dbReference type="EMBL" id="CP010777">
    <property type="protein sequence ID" value="AKQ47752.1"/>
    <property type="molecule type" value="Genomic_DNA"/>
</dbReference>
<evidence type="ECO:0000313" key="3">
    <source>
        <dbReference type="EMBL" id="AKQ47752.1"/>
    </source>
</evidence>
<evidence type="ECO:0000259" key="2">
    <source>
        <dbReference type="Pfam" id="PF19051"/>
    </source>
</evidence>
<dbReference type="PANTHER" id="PTHR43818">
    <property type="entry name" value="BCDNA.GH03377"/>
    <property type="match status" value="1"/>
</dbReference>
<dbReference type="Pfam" id="PF01408">
    <property type="entry name" value="GFO_IDH_MocA"/>
    <property type="match status" value="1"/>
</dbReference>
<evidence type="ECO:0000259" key="1">
    <source>
        <dbReference type="Pfam" id="PF01408"/>
    </source>
</evidence>
<dbReference type="InterPro" id="IPR036291">
    <property type="entry name" value="NAD(P)-bd_dom_sf"/>
</dbReference>
<proteinExistence type="predicted"/>
<dbReference type="SUPFAM" id="SSF51735">
    <property type="entry name" value="NAD(P)-binding Rossmann-fold domains"/>
    <property type="match status" value="1"/>
</dbReference>
<dbReference type="GO" id="GO:0000166">
    <property type="term" value="F:nucleotide binding"/>
    <property type="evidence" value="ECO:0007669"/>
    <property type="project" value="InterPro"/>
</dbReference>
<gene>
    <name evidence="3" type="ORF">TH63_15030</name>
</gene>
<dbReference type="Gene3D" id="3.40.50.720">
    <property type="entry name" value="NAD(P)-binding Rossmann-like Domain"/>
    <property type="match status" value="1"/>
</dbReference>
<sequence length="447" mass="49008">MSRRTFVKGAGLAVASFYFFPRHVLGGPGFVAPSDKLNIAGIGVGGRGASVLRNMATQNIVALCDVDFGFAAKTFAEYPNAKTFKDYRVMLDKMGRDIDAVMIATPDHSHAIIALEALRRKKHLYVEKPLTYTVEEARLLTAAAKKARMITQMGNQGHSNPEGMQAVEMIRNGDIGQVSTVHAWTNRPIWPQGMPRTTQTFGMPPTLDWDLFIGPAPLRPYNPAYHPFKWRGWADYGVGALGDMGAHLLDHPNWALELGAPVSVQASCTPWGGTKEEPMVSYPLASQVTFEFAAKGNRGPVQLIWSDGGIAPARPEEMTDEEPLGDRGGGVLYLGDKGKLVHNTYGAKPRLIPVSRMQGYAPPTPTIPRIETTHEMDWVNCCKDGKRQPSSSFDYSGPLTETMLLGVIATRFPGKKLLWDAAAMKFTNLPEANQYLGRQYRVGFGLS</sequence>
<feature type="domain" description="Gfo/Idh/MocA-like oxidoreductase bacterial type C-terminal" evidence="2">
    <location>
        <begin position="199"/>
        <end position="265"/>
    </location>
</feature>
<dbReference type="PATRIC" id="fig|1379910.4.peg.3277"/>
<dbReference type="InterPro" id="IPR050463">
    <property type="entry name" value="Gfo/Idh/MocA_oxidrdct_glycsds"/>
</dbReference>
<dbReference type="STRING" id="1379910.TH63_15030"/>
<dbReference type="Gene3D" id="3.30.360.10">
    <property type="entry name" value="Dihydrodipicolinate Reductase, domain 2"/>
    <property type="match status" value="1"/>
</dbReference>
<dbReference type="PANTHER" id="PTHR43818:SF10">
    <property type="entry name" value="NADH-DEPENDENT DEHYDROGENASE-RELATED"/>
    <property type="match status" value="1"/>
</dbReference>
<dbReference type="Proteomes" id="UP000036458">
    <property type="component" value="Chromosome"/>
</dbReference>
<dbReference type="Pfam" id="PF19051">
    <property type="entry name" value="GFO_IDH_MocA_C2"/>
    <property type="match status" value="1"/>
</dbReference>
<organism evidence="3 4">
    <name type="scientific">Rufibacter radiotolerans</name>
    <dbReference type="NCBI Taxonomy" id="1379910"/>
    <lineage>
        <taxon>Bacteria</taxon>
        <taxon>Pseudomonadati</taxon>
        <taxon>Bacteroidota</taxon>
        <taxon>Cytophagia</taxon>
        <taxon>Cytophagales</taxon>
        <taxon>Hymenobacteraceae</taxon>
        <taxon>Rufibacter</taxon>
    </lineage>
</organism>
<dbReference type="InterPro" id="IPR000683">
    <property type="entry name" value="Gfo/Idh/MocA-like_OxRdtase_N"/>
</dbReference>
<name>A0A0H4VUZ4_9BACT</name>
<accession>A0A0H4VUZ4</accession>
<evidence type="ECO:0000313" key="4">
    <source>
        <dbReference type="Proteomes" id="UP000036458"/>
    </source>
</evidence>
<evidence type="ECO:0008006" key="5">
    <source>
        <dbReference type="Google" id="ProtNLM"/>
    </source>
</evidence>
<dbReference type="SUPFAM" id="SSF55347">
    <property type="entry name" value="Glyceraldehyde-3-phosphate dehydrogenase-like, C-terminal domain"/>
    <property type="match status" value="1"/>
</dbReference>